<dbReference type="Gene3D" id="1.25.40.340">
    <property type="match status" value="1"/>
</dbReference>
<evidence type="ECO:0000259" key="6">
    <source>
        <dbReference type="PROSITE" id="PS51480"/>
    </source>
</evidence>
<dbReference type="SUPFAM" id="SSF101473">
    <property type="entry name" value="DhaL-like"/>
    <property type="match status" value="1"/>
</dbReference>
<dbReference type="InterPro" id="IPR004007">
    <property type="entry name" value="DhaL_dom"/>
</dbReference>
<dbReference type="PROSITE" id="PS51481">
    <property type="entry name" value="DHAK"/>
    <property type="match status" value="1"/>
</dbReference>
<dbReference type="Pfam" id="PF02734">
    <property type="entry name" value="Dak2"/>
    <property type="match status" value="1"/>
</dbReference>
<protein>
    <submittedName>
        <fullName evidence="8">Homodimeric dihydroxyacetone kinase</fullName>
    </submittedName>
</protein>
<keyword evidence="2" id="KW-0547">Nucleotide-binding</keyword>
<dbReference type="GO" id="GO:0005829">
    <property type="term" value="C:cytosol"/>
    <property type="evidence" value="ECO:0007669"/>
    <property type="project" value="TreeGrafter"/>
</dbReference>
<dbReference type="AlphaFoldDB" id="A0A1H2NG88"/>
<reference evidence="9" key="1">
    <citation type="submission" date="2016-10" db="EMBL/GenBank/DDBJ databases">
        <authorList>
            <person name="Varghese N."/>
            <person name="Submissions S."/>
        </authorList>
    </citation>
    <scope>NUCLEOTIDE SEQUENCE [LARGE SCALE GENOMIC DNA]</scope>
    <source>
        <strain evidence="9">DSM 21743</strain>
    </source>
</reference>
<keyword evidence="4" id="KW-0067">ATP-binding</keyword>
<dbReference type="SMART" id="SM01120">
    <property type="entry name" value="Dak2"/>
    <property type="match status" value="1"/>
</dbReference>
<dbReference type="GO" id="GO:0004371">
    <property type="term" value="F:glycerone kinase activity"/>
    <property type="evidence" value="ECO:0007669"/>
    <property type="project" value="InterPro"/>
</dbReference>
<dbReference type="EMBL" id="LT629799">
    <property type="protein sequence ID" value="SDV04125.1"/>
    <property type="molecule type" value="Genomic_DNA"/>
</dbReference>
<dbReference type="STRING" id="546874.SAMN04488544_3919"/>
<gene>
    <name evidence="8" type="ORF">SAMN04488544_3919</name>
</gene>
<evidence type="ECO:0000256" key="5">
    <source>
        <dbReference type="SAM" id="MobiDB-lite"/>
    </source>
</evidence>
<dbReference type="InterPro" id="IPR050861">
    <property type="entry name" value="Dihydroxyacetone_Kinase"/>
</dbReference>
<dbReference type="PANTHER" id="PTHR28629">
    <property type="entry name" value="TRIOKINASE/FMN CYCLASE"/>
    <property type="match status" value="1"/>
</dbReference>
<dbReference type="GO" id="GO:0019563">
    <property type="term" value="P:glycerol catabolic process"/>
    <property type="evidence" value="ECO:0007669"/>
    <property type="project" value="TreeGrafter"/>
</dbReference>
<proteinExistence type="predicted"/>
<dbReference type="Pfam" id="PF02733">
    <property type="entry name" value="Dak1"/>
    <property type="match status" value="1"/>
</dbReference>
<feature type="region of interest" description="Disordered" evidence="5">
    <location>
        <begin position="347"/>
        <end position="366"/>
    </location>
</feature>
<dbReference type="SUPFAM" id="SSF82549">
    <property type="entry name" value="DAK1/DegV-like"/>
    <property type="match status" value="1"/>
</dbReference>
<feature type="domain" description="DhaL" evidence="6">
    <location>
        <begin position="367"/>
        <end position="569"/>
    </location>
</feature>
<dbReference type="FunFam" id="1.25.40.340:FF:000002">
    <property type="entry name" value="Dihydroxyacetone kinase, L subunit"/>
    <property type="match status" value="1"/>
</dbReference>
<dbReference type="Proteomes" id="UP000198825">
    <property type="component" value="Chromosome I"/>
</dbReference>
<name>A0A1H2NG88_9ACTN</name>
<keyword evidence="1" id="KW-0808">Transferase</keyword>
<dbReference type="RefSeq" id="WP_091078413.1">
    <property type="nucleotide sequence ID" value="NZ_LT629799.1"/>
</dbReference>
<evidence type="ECO:0000259" key="7">
    <source>
        <dbReference type="PROSITE" id="PS51481"/>
    </source>
</evidence>
<evidence type="ECO:0000313" key="9">
    <source>
        <dbReference type="Proteomes" id="UP000198825"/>
    </source>
</evidence>
<feature type="domain" description="DhaK" evidence="7">
    <location>
        <begin position="7"/>
        <end position="329"/>
    </location>
</feature>
<keyword evidence="3 8" id="KW-0418">Kinase</keyword>
<dbReference type="Gene3D" id="3.30.1180.20">
    <property type="entry name" value="Dihydroxyacetone kinase, domain 2"/>
    <property type="match status" value="1"/>
</dbReference>
<accession>A0A1H2NG88</accession>
<evidence type="ECO:0000256" key="2">
    <source>
        <dbReference type="ARBA" id="ARBA00022741"/>
    </source>
</evidence>
<dbReference type="Gene3D" id="3.40.50.10440">
    <property type="entry name" value="Dihydroxyacetone kinase, domain 1"/>
    <property type="match status" value="1"/>
</dbReference>
<dbReference type="GO" id="GO:0005524">
    <property type="term" value="F:ATP binding"/>
    <property type="evidence" value="ECO:0007669"/>
    <property type="project" value="UniProtKB-KW"/>
</dbReference>
<evidence type="ECO:0000256" key="4">
    <source>
        <dbReference type="ARBA" id="ARBA00022840"/>
    </source>
</evidence>
<evidence type="ECO:0000256" key="1">
    <source>
        <dbReference type="ARBA" id="ARBA00022679"/>
    </source>
</evidence>
<dbReference type="PANTHER" id="PTHR28629:SF4">
    <property type="entry name" value="TRIOKINASE_FMN CYCLASE"/>
    <property type="match status" value="1"/>
</dbReference>
<dbReference type="NCBIfam" id="NF011049">
    <property type="entry name" value="PRK14479.1"/>
    <property type="match status" value="1"/>
</dbReference>
<keyword evidence="9" id="KW-1185">Reference proteome</keyword>
<dbReference type="OrthoDB" id="9806345at2"/>
<evidence type="ECO:0000256" key="3">
    <source>
        <dbReference type="ARBA" id="ARBA00022777"/>
    </source>
</evidence>
<dbReference type="PROSITE" id="PS51480">
    <property type="entry name" value="DHAL"/>
    <property type="match status" value="1"/>
</dbReference>
<dbReference type="FunFam" id="3.40.50.10440:FF:000001">
    <property type="entry name" value="Dihydroxyacetone kinase, DhaK subunit"/>
    <property type="match status" value="1"/>
</dbReference>
<dbReference type="InterPro" id="IPR036117">
    <property type="entry name" value="DhaL_dom_sf"/>
</dbReference>
<dbReference type="InterPro" id="IPR004006">
    <property type="entry name" value="DhaK_dom"/>
</dbReference>
<organism evidence="8 9">
    <name type="scientific">Microlunatus sagamiharensis</name>
    <dbReference type="NCBI Taxonomy" id="546874"/>
    <lineage>
        <taxon>Bacteria</taxon>
        <taxon>Bacillati</taxon>
        <taxon>Actinomycetota</taxon>
        <taxon>Actinomycetes</taxon>
        <taxon>Propionibacteriales</taxon>
        <taxon>Propionibacteriaceae</taxon>
        <taxon>Microlunatus</taxon>
    </lineage>
</organism>
<evidence type="ECO:0000313" key="8">
    <source>
        <dbReference type="EMBL" id="SDV04125.1"/>
    </source>
</evidence>
<sequence>MTHVYDDPATFKDDVLVGFAAAYPGHVQRVPEASGFVRAGGPLEGKVSTVFGGGSGHYPSYSGVVGTGFADGAVLGDLFASPSAEQVYRVCRAADGGAGVVMGFGNYAGDRLNFKVAADRLVAEGIDTRIVYVTDDIASAGADKVGERRGIAGTFTVYKVAGAAAEAGLDLDGVERVMRLANARTFSFGVAFDGCTMPGADEPLFHVEPGRMDFGLGIHGEPGITSDDWMPAPALAAKLVETVLAERPADADGRAAVLLNGLGATKYEELFALFGPVHRLLVEAGVTLVQPEVGELVTSLDMAGCSLSVTWLDDELETYWTAPADTPAFRRGAAVANNRFTERREVRAAGEDDAVPEASEESRTAGRVAQRAVAALSASVEEHKEELGRLDSVAGDGDHGIGMSRGALAATEAADRAAGAGGGAQTVLAAAGAAFGDKAGGTSGILWGLLLSQMGTELGNDDAVDGPRLAAAVTTSAERLQEFSKASLGDKTMLDALFPFVEALRQGVDAGRPLADAWGDAARAATDAAQETASLTPRIGRARPLAERSVGTPDPGAVSLGLIVTAVGEVLAGPGA</sequence>